<proteinExistence type="predicted"/>
<sequence length="482" mass="50314">MSAAALRVGWCPGALRPMASGDGLIVRVKPRGASLTLLQAGAIAGAAARHGNGLLDLTARANVQVRGVTEAGLPALTIDLDDVGLLDADPAAESRRNVLVSPLAGLDPTAAFDIRPAVTALEAALVDAEDLGDLPSKFGVAVSDGGLMRLSTASADIRVEAARDGRFVVRLDGDDRVVATCTTRGLPDVALGFMRGFAAWCATESGLRRMRDLVARVGPEAVLDGPKWTPHPSERRSIDPSLTNEGRRQNPPFRVPQAAPRVENSDGDETSYRPREHKVGLRPDRAATDEPSVPIRPIPFVGPFTVGSRVTLGVAAPFGRLDARQFEVLVRGAVRAGAEGLRVTPWRALLVPGLSPEAADRLAKDCGAVDLIVDAADPRLRVAACPGSPGCRRGTTPVLEHAAAWAALIGSGDSSHDILLHVSGCAKGCAHPGPAPLTLVATEGRYSLVIGEAPWNEPVASGLAVGEVRHLLPINLGLDRCP</sequence>
<evidence type="ECO:0000313" key="10">
    <source>
        <dbReference type="Proteomes" id="UP000289411"/>
    </source>
</evidence>
<dbReference type="EMBL" id="QYBC01000010">
    <property type="protein sequence ID" value="RYB04389.1"/>
    <property type="molecule type" value="Genomic_DNA"/>
</dbReference>
<evidence type="ECO:0000256" key="3">
    <source>
        <dbReference type="ARBA" id="ARBA00022723"/>
    </source>
</evidence>
<dbReference type="RefSeq" id="WP_129219662.1">
    <property type="nucleotide sequence ID" value="NZ_QYBC01000010.1"/>
</dbReference>
<evidence type="ECO:0000313" key="9">
    <source>
        <dbReference type="EMBL" id="RYB04389.1"/>
    </source>
</evidence>
<evidence type="ECO:0000259" key="8">
    <source>
        <dbReference type="Pfam" id="PF03460"/>
    </source>
</evidence>
<dbReference type="EC" id="1.14.13.83" evidence="9"/>
<dbReference type="AlphaFoldDB" id="A0A4Q2RB41"/>
<keyword evidence="4 9" id="KW-0560">Oxidoreductase</keyword>
<name>A0A4Q2RB41_9HYPH</name>
<comment type="caution">
    <text evidence="9">The sequence shown here is derived from an EMBL/GenBank/DDBJ whole genome shotgun (WGS) entry which is preliminary data.</text>
</comment>
<feature type="domain" description="Nitrite/Sulfite reductase ferredoxin-like" evidence="8">
    <location>
        <begin position="310"/>
        <end position="366"/>
    </location>
</feature>
<dbReference type="PANTHER" id="PTHR32439">
    <property type="entry name" value="FERREDOXIN--NITRITE REDUCTASE, CHLOROPLASTIC"/>
    <property type="match status" value="1"/>
</dbReference>
<dbReference type="Gene3D" id="3.90.480.20">
    <property type="match status" value="1"/>
</dbReference>
<dbReference type="InterPro" id="IPR012798">
    <property type="entry name" value="Cbl_synth_CobG-like"/>
</dbReference>
<protein>
    <submittedName>
        <fullName evidence="9">Precorrin-3B synthase</fullName>
        <ecNumber evidence="9">1.14.13.83</ecNumber>
    </submittedName>
</protein>
<dbReference type="SUPFAM" id="SSF55124">
    <property type="entry name" value="Nitrite/Sulfite reductase N-terminal domain-like"/>
    <property type="match status" value="2"/>
</dbReference>
<keyword evidence="1" id="KW-0004">4Fe-4S</keyword>
<keyword evidence="10" id="KW-1185">Reference proteome</keyword>
<dbReference type="OrthoDB" id="7459360at2"/>
<dbReference type="Gene3D" id="3.30.413.10">
    <property type="entry name" value="Sulfite Reductase Hemoprotein, domain 1"/>
    <property type="match status" value="2"/>
</dbReference>
<organism evidence="9 10">
    <name type="scientific">Lichenibacterium ramalinae</name>
    <dbReference type="NCBI Taxonomy" id="2316527"/>
    <lineage>
        <taxon>Bacteria</taxon>
        <taxon>Pseudomonadati</taxon>
        <taxon>Pseudomonadota</taxon>
        <taxon>Alphaproteobacteria</taxon>
        <taxon>Hyphomicrobiales</taxon>
        <taxon>Lichenihabitantaceae</taxon>
        <taxon>Lichenibacterium</taxon>
    </lineage>
</organism>
<evidence type="ECO:0000256" key="6">
    <source>
        <dbReference type="ARBA" id="ARBA00023014"/>
    </source>
</evidence>
<dbReference type="InterPro" id="IPR005117">
    <property type="entry name" value="NiRdtase/SiRdtase_haem-b_fer"/>
</dbReference>
<feature type="region of interest" description="Disordered" evidence="7">
    <location>
        <begin position="222"/>
        <end position="294"/>
    </location>
</feature>
<dbReference type="PANTHER" id="PTHR32439:SF9">
    <property type="entry name" value="BLR3264 PROTEIN"/>
    <property type="match status" value="1"/>
</dbReference>
<reference evidence="9 10" key="2">
    <citation type="submission" date="2019-02" db="EMBL/GenBank/DDBJ databases">
        <title>'Lichenibacterium ramalinii' gen. nov. sp. nov., 'Lichenibacterium minor' gen. nov. sp. nov.</title>
        <authorList>
            <person name="Pankratov T."/>
        </authorList>
    </citation>
    <scope>NUCLEOTIDE SEQUENCE [LARGE SCALE GENOMIC DNA]</scope>
    <source>
        <strain evidence="9 10">RmlP001</strain>
    </source>
</reference>
<keyword evidence="3" id="KW-0479">Metal-binding</keyword>
<dbReference type="GO" id="GO:0046872">
    <property type="term" value="F:metal ion binding"/>
    <property type="evidence" value="ECO:0007669"/>
    <property type="project" value="UniProtKB-KW"/>
</dbReference>
<feature type="compositionally biased region" description="Basic and acidic residues" evidence="7">
    <location>
        <begin position="270"/>
        <end position="288"/>
    </location>
</feature>
<reference evidence="9 10" key="1">
    <citation type="submission" date="2018-09" db="EMBL/GenBank/DDBJ databases">
        <authorList>
            <person name="Grouzdev D.S."/>
            <person name="Krutkina M.S."/>
        </authorList>
    </citation>
    <scope>NUCLEOTIDE SEQUENCE [LARGE SCALE GENOMIC DNA]</scope>
    <source>
        <strain evidence="9 10">RmlP001</strain>
    </source>
</reference>
<dbReference type="SUPFAM" id="SSF56014">
    <property type="entry name" value="Nitrite and sulphite reductase 4Fe-4S domain-like"/>
    <property type="match status" value="2"/>
</dbReference>
<dbReference type="InterPro" id="IPR045854">
    <property type="entry name" value="NO2/SO3_Rdtase_4Fe4S_sf"/>
</dbReference>
<gene>
    <name evidence="9" type="primary">cobG</name>
    <name evidence="9" type="ORF">D3272_13140</name>
</gene>
<evidence type="ECO:0000256" key="4">
    <source>
        <dbReference type="ARBA" id="ARBA00023002"/>
    </source>
</evidence>
<evidence type="ECO:0000256" key="1">
    <source>
        <dbReference type="ARBA" id="ARBA00022485"/>
    </source>
</evidence>
<keyword evidence="2" id="KW-0349">Heme</keyword>
<dbReference type="GO" id="GO:0051539">
    <property type="term" value="F:4 iron, 4 sulfur cluster binding"/>
    <property type="evidence" value="ECO:0007669"/>
    <property type="project" value="UniProtKB-KW"/>
</dbReference>
<dbReference type="NCBIfam" id="TIGR02435">
    <property type="entry name" value="CobG"/>
    <property type="match status" value="1"/>
</dbReference>
<evidence type="ECO:0000256" key="2">
    <source>
        <dbReference type="ARBA" id="ARBA00022617"/>
    </source>
</evidence>
<keyword evidence="6" id="KW-0411">Iron-sulfur</keyword>
<dbReference type="InterPro" id="IPR036136">
    <property type="entry name" value="Nit/Sulf_reduc_fer-like_dom_sf"/>
</dbReference>
<evidence type="ECO:0000256" key="5">
    <source>
        <dbReference type="ARBA" id="ARBA00023004"/>
    </source>
</evidence>
<dbReference type="Gene3D" id="3.90.480.10">
    <property type="entry name" value="Sulfite Reductase Hemoprotein,Domain 2"/>
    <property type="match status" value="1"/>
</dbReference>
<dbReference type="Pfam" id="PF03460">
    <property type="entry name" value="NIR_SIR_ferr"/>
    <property type="match status" value="2"/>
</dbReference>
<dbReference type="GO" id="GO:0043818">
    <property type="term" value="F:precorrin-3B synthase activity"/>
    <property type="evidence" value="ECO:0007669"/>
    <property type="project" value="UniProtKB-EC"/>
</dbReference>
<dbReference type="InterPro" id="IPR051329">
    <property type="entry name" value="NIR_SIR_4Fe-4S"/>
</dbReference>
<dbReference type="Proteomes" id="UP000289411">
    <property type="component" value="Unassembled WGS sequence"/>
</dbReference>
<accession>A0A4Q2RB41</accession>
<evidence type="ECO:0000256" key="7">
    <source>
        <dbReference type="SAM" id="MobiDB-lite"/>
    </source>
</evidence>
<feature type="domain" description="Nitrite/Sulfite reductase ferredoxin-like" evidence="8">
    <location>
        <begin position="17"/>
        <end position="80"/>
    </location>
</feature>
<keyword evidence="5" id="KW-0408">Iron</keyword>